<comment type="caution">
    <text evidence="1">The sequence shown here is derived from an EMBL/GenBank/DDBJ whole genome shotgun (WGS) entry which is preliminary data.</text>
</comment>
<accession>V2WMZ8</accession>
<dbReference type="OrthoDB" id="3263571at2759"/>
<organism evidence="1 2">
    <name type="scientific">Moniliophthora roreri (strain MCA 2997)</name>
    <name type="common">Cocoa frosty pod rot fungus</name>
    <name type="synonym">Crinipellis roreri</name>
    <dbReference type="NCBI Taxonomy" id="1381753"/>
    <lineage>
        <taxon>Eukaryota</taxon>
        <taxon>Fungi</taxon>
        <taxon>Dikarya</taxon>
        <taxon>Basidiomycota</taxon>
        <taxon>Agaricomycotina</taxon>
        <taxon>Agaricomycetes</taxon>
        <taxon>Agaricomycetidae</taxon>
        <taxon>Agaricales</taxon>
        <taxon>Marasmiineae</taxon>
        <taxon>Marasmiaceae</taxon>
        <taxon>Moniliophthora</taxon>
    </lineage>
</organism>
<gene>
    <name evidence="1" type="ORF">Moror_11819</name>
</gene>
<dbReference type="HOGENOM" id="CLU_000384_30_7_1"/>
<name>V2WMZ8_MONRO</name>
<dbReference type="Proteomes" id="UP000017559">
    <property type="component" value="Unassembled WGS sequence"/>
</dbReference>
<dbReference type="EMBL" id="AWSO01001728">
    <property type="protein sequence ID" value="ESK82952.1"/>
    <property type="molecule type" value="Genomic_DNA"/>
</dbReference>
<proteinExistence type="predicted"/>
<keyword evidence="2" id="KW-1185">Reference proteome</keyword>
<reference evidence="1 2" key="1">
    <citation type="journal article" date="2014" name="BMC Genomics">
        <title>Genome and secretome analysis of the hemibiotrophic fungal pathogen, Moniliophthora roreri, which causes frosty pod rot disease of cacao: mechanisms of the biotrophic and necrotrophic phases.</title>
        <authorList>
            <person name="Meinhardt L.W."/>
            <person name="Costa G.G.L."/>
            <person name="Thomazella D.P.T."/>
            <person name="Teixeira P.J.P.L."/>
            <person name="Carazzolle M.F."/>
            <person name="Schuster S.C."/>
            <person name="Carlson J.E."/>
            <person name="Guiltinan M.J."/>
            <person name="Mieczkowski P."/>
            <person name="Farmer A."/>
            <person name="Ramaraj T."/>
            <person name="Crozier J."/>
            <person name="Davis R.E."/>
            <person name="Shao J."/>
            <person name="Melnick R.L."/>
            <person name="Pereira G.A.G."/>
            <person name="Bailey B.A."/>
        </authorList>
    </citation>
    <scope>NUCLEOTIDE SEQUENCE [LARGE SCALE GENOMIC DNA]</scope>
    <source>
        <strain evidence="1 2">MCA 2997</strain>
    </source>
</reference>
<sequence length="90" mass="10876">MPFMEEWKDTKKFLLKVQLYIMLNSKAFKNNRLKELFILSYMKNGLGQFWKNKKTEMLLAEEDLSKAPKWKDFLDEFKMSFKPLDTELDA</sequence>
<protein>
    <recommendedName>
        <fullName evidence="3">Retrotransposon gag domain-containing protein</fullName>
    </recommendedName>
</protein>
<evidence type="ECO:0000313" key="2">
    <source>
        <dbReference type="Proteomes" id="UP000017559"/>
    </source>
</evidence>
<dbReference type="AlphaFoldDB" id="V2WMZ8"/>
<evidence type="ECO:0000313" key="1">
    <source>
        <dbReference type="EMBL" id="ESK82952.1"/>
    </source>
</evidence>
<evidence type="ECO:0008006" key="3">
    <source>
        <dbReference type="Google" id="ProtNLM"/>
    </source>
</evidence>
<dbReference type="KEGG" id="mrr:Moror_11819"/>